<feature type="transmembrane region" description="Helical" evidence="1">
    <location>
        <begin position="144"/>
        <end position="161"/>
    </location>
</feature>
<keyword evidence="3" id="KW-1185">Reference proteome</keyword>
<evidence type="ECO:0000256" key="1">
    <source>
        <dbReference type="SAM" id="Phobius"/>
    </source>
</evidence>
<evidence type="ECO:0000313" key="2">
    <source>
        <dbReference type="EMBL" id="TRY80493.1"/>
    </source>
</evidence>
<dbReference type="Proteomes" id="UP000318571">
    <property type="component" value="Chromosome 12"/>
</dbReference>
<gene>
    <name evidence="2" type="ORF">TCAL_15516</name>
</gene>
<feature type="transmembrane region" description="Helical" evidence="1">
    <location>
        <begin position="117"/>
        <end position="138"/>
    </location>
</feature>
<comment type="caution">
    <text evidence="2">The sequence shown here is derived from an EMBL/GenBank/DDBJ whole genome shotgun (WGS) entry which is preliminary data.</text>
</comment>
<sequence length="178" mass="20238">MEESSNANFAGLLFKLCAFSEDFSQRKAVKIHLCLSILLNVIVIASSAITFGITIADQFQQEVYTHFETTDLESESQVEAIMIVVAFCLCYSIIGMTMDCLAMIGIHHVNAKLLLPWLLWCIFDAATLITTIVVVIVYTQNAMAFLLFIRIIWNAFIWINLKALYQEDYLTCQEEVLY</sequence>
<feature type="transmembrane region" description="Helical" evidence="1">
    <location>
        <begin position="33"/>
        <end position="56"/>
    </location>
</feature>
<feature type="transmembrane region" description="Helical" evidence="1">
    <location>
        <begin position="80"/>
        <end position="105"/>
    </location>
</feature>
<name>A0A553PS38_TIGCA</name>
<keyword evidence="1" id="KW-1133">Transmembrane helix</keyword>
<proteinExistence type="predicted"/>
<evidence type="ECO:0000313" key="3">
    <source>
        <dbReference type="Proteomes" id="UP000318571"/>
    </source>
</evidence>
<organism evidence="2 3">
    <name type="scientific">Tigriopus californicus</name>
    <name type="common">Marine copepod</name>
    <dbReference type="NCBI Taxonomy" id="6832"/>
    <lineage>
        <taxon>Eukaryota</taxon>
        <taxon>Metazoa</taxon>
        <taxon>Ecdysozoa</taxon>
        <taxon>Arthropoda</taxon>
        <taxon>Crustacea</taxon>
        <taxon>Multicrustacea</taxon>
        <taxon>Hexanauplia</taxon>
        <taxon>Copepoda</taxon>
        <taxon>Harpacticoida</taxon>
        <taxon>Harpacticidae</taxon>
        <taxon>Tigriopus</taxon>
    </lineage>
</organism>
<keyword evidence="1" id="KW-0812">Transmembrane</keyword>
<reference evidence="2 3" key="1">
    <citation type="journal article" date="2018" name="Nat. Ecol. Evol.">
        <title>Genomic signatures of mitonuclear coevolution across populations of Tigriopus californicus.</title>
        <authorList>
            <person name="Barreto F.S."/>
            <person name="Watson E.T."/>
            <person name="Lima T.G."/>
            <person name="Willett C.S."/>
            <person name="Edmands S."/>
            <person name="Li W."/>
            <person name="Burton R.S."/>
        </authorList>
    </citation>
    <scope>NUCLEOTIDE SEQUENCE [LARGE SCALE GENOMIC DNA]</scope>
    <source>
        <strain evidence="2 3">San Diego</strain>
    </source>
</reference>
<accession>A0A553PS38</accession>
<dbReference type="EMBL" id="VCGU01000001">
    <property type="protein sequence ID" value="TRY80493.1"/>
    <property type="molecule type" value="Genomic_DNA"/>
</dbReference>
<keyword evidence="1" id="KW-0472">Membrane</keyword>
<protein>
    <submittedName>
        <fullName evidence="2">Uncharacterized protein</fullName>
    </submittedName>
</protein>
<dbReference type="AlphaFoldDB" id="A0A553PS38"/>